<evidence type="ECO:0000313" key="6">
    <source>
        <dbReference type="EMBL" id="VDM60923.1"/>
    </source>
</evidence>
<sequence>MYTSLKNVVPDMQNERVSRAVILRRAIEIIEAKQRERAHLQAECDRIREETAEMEREEAVNSVFENAIWNSDYTSDFPFILRVFTIVCPPHYLAPLKIPFAAGLLIVPGFVARQDEQLESPHSSQGCVGIVDSLCDDHKRHARAQHNALERRRRDNIKDMYTSLKDAVPDMQNERASRAVILRRAIEVIEEKQRQRAQLQADCDRIREETAELERELQVYTLSRTFTSRLVYGVQVKVAPPFDQLVKEPER</sequence>
<reference evidence="8" key="1">
    <citation type="submission" date="2017-02" db="UniProtKB">
        <authorList>
            <consortium name="WormBaseParasite"/>
        </authorList>
    </citation>
    <scope>IDENTIFICATION</scope>
</reference>
<protein>
    <submittedName>
        <fullName evidence="8">BHLH domain-containing protein</fullName>
    </submittedName>
</protein>
<dbReference type="Gene3D" id="4.10.280.10">
    <property type="entry name" value="Helix-loop-helix DNA-binding domain"/>
    <property type="match status" value="2"/>
</dbReference>
<dbReference type="STRING" id="334426.A0A0R3PU14"/>
<evidence type="ECO:0000259" key="5">
    <source>
        <dbReference type="PROSITE" id="PS50888"/>
    </source>
</evidence>
<dbReference type="PANTHER" id="PTHR10328">
    <property type="entry name" value="PROTEIN MAX MYC-ASSOCIATED FACTOR X"/>
    <property type="match status" value="1"/>
</dbReference>
<dbReference type="PANTHER" id="PTHR10328:SF10">
    <property type="entry name" value="MAX-LIKE PROTEIN 1"/>
    <property type="match status" value="1"/>
</dbReference>
<proteinExistence type="inferred from homology"/>
<evidence type="ECO:0000256" key="2">
    <source>
        <dbReference type="ARBA" id="ARBA00023125"/>
    </source>
</evidence>
<evidence type="ECO:0000313" key="8">
    <source>
        <dbReference type="WBParaSite" id="ACOC_0000933701-mRNA-1"/>
    </source>
</evidence>
<evidence type="ECO:0000256" key="4">
    <source>
        <dbReference type="SAM" id="Coils"/>
    </source>
</evidence>
<evidence type="ECO:0000313" key="7">
    <source>
        <dbReference type="Proteomes" id="UP000267027"/>
    </source>
</evidence>
<gene>
    <name evidence="6" type="ORF">ACOC_LOCUS9338</name>
</gene>
<dbReference type="InterPro" id="IPR011598">
    <property type="entry name" value="bHLH_dom"/>
</dbReference>
<dbReference type="Proteomes" id="UP000267027">
    <property type="component" value="Unassembled WGS sequence"/>
</dbReference>
<keyword evidence="4" id="KW-0175">Coiled coil</keyword>
<dbReference type="PROSITE" id="PS50888">
    <property type="entry name" value="BHLH"/>
    <property type="match status" value="1"/>
</dbReference>
<dbReference type="GO" id="GO:0046983">
    <property type="term" value="F:protein dimerization activity"/>
    <property type="evidence" value="ECO:0007669"/>
    <property type="project" value="InterPro"/>
</dbReference>
<dbReference type="FunFam" id="4.10.280.10:FF:000019">
    <property type="entry name" value="Myc proto-oncogene protein"/>
    <property type="match status" value="1"/>
</dbReference>
<dbReference type="GO" id="GO:0003700">
    <property type="term" value="F:DNA-binding transcription factor activity"/>
    <property type="evidence" value="ECO:0007669"/>
    <property type="project" value="TreeGrafter"/>
</dbReference>
<evidence type="ECO:0000256" key="1">
    <source>
        <dbReference type="ARBA" id="ARBA00007628"/>
    </source>
</evidence>
<dbReference type="EMBL" id="UYYA01004281">
    <property type="protein sequence ID" value="VDM60923.1"/>
    <property type="molecule type" value="Genomic_DNA"/>
</dbReference>
<comment type="similarity">
    <text evidence="1">Belongs to the MAX family.</text>
</comment>
<dbReference type="SUPFAM" id="SSF47459">
    <property type="entry name" value="HLH, helix-loop-helix DNA-binding domain"/>
    <property type="match status" value="2"/>
</dbReference>
<dbReference type="GO" id="GO:0003677">
    <property type="term" value="F:DNA binding"/>
    <property type="evidence" value="ECO:0007669"/>
    <property type="project" value="UniProtKB-KW"/>
</dbReference>
<dbReference type="AlphaFoldDB" id="A0A0R3PU14"/>
<keyword evidence="3" id="KW-0539">Nucleus</keyword>
<accession>A0A0R3PU14</accession>
<dbReference type="WBParaSite" id="ACOC_0000933701-mRNA-1">
    <property type="protein sequence ID" value="ACOC_0000933701-mRNA-1"/>
    <property type="gene ID" value="ACOC_0000933701"/>
</dbReference>
<dbReference type="GO" id="GO:0045944">
    <property type="term" value="P:positive regulation of transcription by RNA polymerase II"/>
    <property type="evidence" value="ECO:0007669"/>
    <property type="project" value="TreeGrafter"/>
</dbReference>
<dbReference type="Pfam" id="PF00010">
    <property type="entry name" value="HLH"/>
    <property type="match status" value="1"/>
</dbReference>
<dbReference type="GO" id="GO:0090575">
    <property type="term" value="C:RNA polymerase II transcription regulator complex"/>
    <property type="evidence" value="ECO:0007669"/>
    <property type="project" value="TreeGrafter"/>
</dbReference>
<name>A0A0R3PU14_ANGCS</name>
<dbReference type="OrthoDB" id="8964853at2759"/>
<reference evidence="6 7" key="2">
    <citation type="submission" date="2018-11" db="EMBL/GenBank/DDBJ databases">
        <authorList>
            <consortium name="Pathogen Informatics"/>
        </authorList>
    </citation>
    <scope>NUCLEOTIDE SEQUENCE [LARGE SCALE GENOMIC DNA]</scope>
    <source>
        <strain evidence="6 7">Costa Rica</strain>
    </source>
</reference>
<keyword evidence="7" id="KW-1185">Reference proteome</keyword>
<feature type="domain" description="BHLH" evidence="5">
    <location>
        <begin position="141"/>
        <end position="192"/>
    </location>
</feature>
<dbReference type="InterPro" id="IPR036638">
    <property type="entry name" value="HLH_DNA-bd_sf"/>
</dbReference>
<dbReference type="SMART" id="SM00353">
    <property type="entry name" value="HLH"/>
    <property type="match status" value="1"/>
</dbReference>
<feature type="coiled-coil region" evidence="4">
    <location>
        <begin position="23"/>
        <end position="57"/>
    </location>
</feature>
<feature type="coiled-coil region" evidence="4">
    <location>
        <begin position="182"/>
        <end position="223"/>
    </location>
</feature>
<evidence type="ECO:0000256" key="3">
    <source>
        <dbReference type="ARBA" id="ARBA00023242"/>
    </source>
</evidence>
<organism evidence="8">
    <name type="scientific">Angiostrongylus costaricensis</name>
    <name type="common">Nematode worm</name>
    <dbReference type="NCBI Taxonomy" id="334426"/>
    <lineage>
        <taxon>Eukaryota</taxon>
        <taxon>Metazoa</taxon>
        <taxon>Ecdysozoa</taxon>
        <taxon>Nematoda</taxon>
        <taxon>Chromadorea</taxon>
        <taxon>Rhabditida</taxon>
        <taxon>Rhabditina</taxon>
        <taxon>Rhabditomorpha</taxon>
        <taxon>Strongyloidea</taxon>
        <taxon>Metastrongylidae</taxon>
        <taxon>Angiostrongylus</taxon>
    </lineage>
</organism>
<keyword evidence="2" id="KW-0238">DNA-binding</keyword>